<evidence type="ECO:0000313" key="3">
    <source>
        <dbReference type="Proteomes" id="UP000629420"/>
    </source>
</evidence>
<gene>
    <name evidence="2" type="ORF">JK629_00310</name>
</gene>
<dbReference type="CDD" id="cd06420">
    <property type="entry name" value="GT2_Chondriotin_Pol_N"/>
    <property type="match status" value="2"/>
</dbReference>
<reference evidence="2 3" key="1">
    <citation type="submission" date="2021-01" db="EMBL/GenBank/DDBJ databases">
        <title>Aequorivita sp. strain KX20305, a bacterium isolated from the sediment collected at a cold seep field in South China Sea.</title>
        <authorList>
            <person name="Zhang H."/>
            <person name="Li C."/>
        </authorList>
    </citation>
    <scope>NUCLEOTIDE SEQUENCE [LARGE SCALE GENOMIC DNA]</scope>
    <source>
        <strain evidence="2 3">KX20305</strain>
    </source>
</reference>
<dbReference type="InterPro" id="IPR050834">
    <property type="entry name" value="Glycosyltransf_2"/>
</dbReference>
<feature type="domain" description="Glycosyltransferase 2-like" evidence="1">
    <location>
        <begin position="7"/>
        <end position="114"/>
    </location>
</feature>
<sequence>MKQLDTSIIISTYNSREWLEKVLYGYNNQTYRQFEVVIADDGSDDKTRQLLKKLEAEVFYPIVHVWHEDKGFQKSQILNKAILQCSTDYIIMSDGDCIPRKDFVEQHVKYREEGYFLSGGYFMLPMDISEQITKEDIYSEKCFDVSWLKEHGLQASFKNNKLYSGPLKAFLLNSFTPTNASWNGHNASGWKKDILAINGFDERMQYGGQDRELGERLINLGIKSKQIRYNAVVLHLDHPRGYKNQESISKNLTIRKQTRDQKKKWTPYGIIKNIGSAPYVSVIVSTYNQPEWLQKSLWGFEEQLEKNFEIIIADDGSTAETKFLIDSFRENSPLKITHVWQEDHGFQKTKILNKAIQASRGTYLIFTDGDCIPRNDLVATHLGLSRPGCFLSAGYFKLSMKISKQITREDIAAQRCFNAKWLLKHGLKKTFKLNKLTSYGLKEDILNTFTPTSATWDGNNASGWKKDILAVNGFDERMQYGGEDREMGERLMNYGIKPLQIRYSTVTLHLDHERGYVKKEMFVKNKAIRKITKKEKRVWTEYGIKKEKSPNLVEASQSFSK</sequence>
<dbReference type="Gene3D" id="3.90.550.10">
    <property type="entry name" value="Spore Coat Polysaccharide Biosynthesis Protein SpsA, Chain A"/>
    <property type="match status" value="2"/>
</dbReference>
<dbReference type="InterPro" id="IPR029044">
    <property type="entry name" value="Nucleotide-diphossugar_trans"/>
</dbReference>
<dbReference type="Proteomes" id="UP000629420">
    <property type="component" value="Chromosome"/>
</dbReference>
<evidence type="ECO:0000313" key="2">
    <source>
        <dbReference type="EMBL" id="QQX76752.1"/>
    </source>
</evidence>
<dbReference type="InterPro" id="IPR001173">
    <property type="entry name" value="Glyco_trans_2-like"/>
</dbReference>
<organism evidence="2 3">
    <name type="scientific">Aequorivita iocasae</name>
    <dbReference type="NCBI Taxonomy" id="2803865"/>
    <lineage>
        <taxon>Bacteria</taxon>
        <taxon>Pseudomonadati</taxon>
        <taxon>Bacteroidota</taxon>
        <taxon>Flavobacteriia</taxon>
        <taxon>Flavobacteriales</taxon>
        <taxon>Flavobacteriaceae</taxon>
        <taxon>Aequorivita</taxon>
    </lineage>
</organism>
<proteinExistence type="predicted"/>
<name>A0ABX7DSH8_9FLAO</name>
<dbReference type="PANTHER" id="PTHR43685:SF3">
    <property type="entry name" value="SLR2126 PROTEIN"/>
    <property type="match status" value="1"/>
</dbReference>
<accession>A0ABX7DSH8</accession>
<dbReference type="Pfam" id="PF00535">
    <property type="entry name" value="Glycos_transf_2"/>
    <property type="match status" value="2"/>
</dbReference>
<dbReference type="SUPFAM" id="SSF53448">
    <property type="entry name" value="Nucleotide-diphospho-sugar transferases"/>
    <property type="match status" value="2"/>
</dbReference>
<evidence type="ECO:0000259" key="1">
    <source>
        <dbReference type="Pfam" id="PF00535"/>
    </source>
</evidence>
<feature type="domain" description="Glycosyltransferase 2-like" evidence="1">
    <location>
        <begin position="281"/>
        <end position="378"/>
    </location>
</feature>
<protein>
    <submittedName>
        <fullName evidence="2">Glycosyltransferase family 2 protein</fullName>
    </submittedName>
</protein>
<dbReference type="EMBL" id="CP068439">
    <property type="protein sequence ID" value="QQX76752.1"/>
    <property type="molecule type" value="Genomic_DNA"/>
</dbReference>
<dbReference type="PANTHER" id="PTHR43685">
    <property type="entry name" value="GLYCOSYLTRANSFERASE"/>
    <property type="match status" value="1"/>
</dbReference>
<keyword evidence="3" id="KW-1185">Reference proteome</keyword>